<protein>
    <recommendedName>
        <fullName evidence="2">Integrase core domain-containing protein</fullName>
    </recommendedName>
</protein>
<reference evidence="4" key="2">
    <citation type="submission" date="2015-01" db="EMBL/GenBank/DDBJ databases">
        <title>Evolutionary Origins and Diversification of the Mycorrhizal Mutualists.</title>
        <authorList>
            <consortium name="DOE Joint Genome Institute"/>
            <consortium name="Mycorrhizal Genomics Consortium"/>
            <person name="Kohler A."/>
            <person name="Kuo A."/>
            <person name="Nagy L.G."/>
            <person name="Floudas D."/>
            <person name="Copeland A."/>
            <person name="Barry K.W."/>
            <person name="Cichocki N."/>
            <person name="Veneault-Fourrey C."/>
            <person name="LaButti K."/>
            <person name="Lindquist E.A."/>
            <person name="Lipzen A."/>
            <person name="Lundell T."/>
            <person name="Morin E."/>
            <person name="Murat C."/>
            <person name="Riley R."/>
            <person name="Ohm R."/>
            <person name="Sun H."/>
            <person name="Tunlid A."/>
            <person name="Henrissat B."/>
            <person name="Grigoriev I.V."/>
            <person name="Hibbett D.S."/>
            <person name="Martin F."/>
        </authorList>
    </citation>
    <scope>NUCLEOTIDE SEQUENCE [LARGE SCALE GENOMIC DNA]</scope>
    <source>
        <strain evidence="4">UH-Slu-Lm8-n1</strain>
    </source>
</reference>
<keyword evidence="4" id="KW-1185">Reference proteome</keyword>
<dbReference type="InParanoid" id="A0A0D0AL46"/>
<feature type="domain" description="Integrase core" evidence="2">
    <location>
        <begin position="179"/>
        <end position="354"/>
    </location>
</feature>
<sequence>MDSHDADEALNEDEPQTLPAEGNACTSSRVPNPEGKNQYQHCPRKNDPFLQKILTQYHHDNITNRSKISRLLQAEHGIVMSEATVARRRQQFGLLGSGQLTRLLPRSIKRQLVLDQLARDPLHRRGPRLVREAIVADTGNLLTRKYVTDEMRQHEPDGFAQRGLSKKKISRQPLVSLGPHHQWSGDGHDKLSRIGFPIWAIRDQWSGKWLGMWVVPNNRLKTSIAYLYLSLVHELGGMPLQTTTDCGSETTDVYGFATALREIFSPNLSTDELPAHRFLKSVHNITIERGWLRVRVQWGDNVKVFWEAGEEIYNDMDPRQYALVQWLWPRLIQQELDTLKHRLNTHTVRYDRDKLLPSGVSPNVAILLHKDYDAQNCLQLVDRDVVKNLMEEIGGEDLIRFVDSEYSAAAQLIFDGLGFTVLTFENVWSVFSAMLPLI</sequence>
<dbReference type="HOGENOM" id="CLU_039761_0_1_1"/>
<name>A0A0D0AL46_9AGAM</name>
<dbReference type="PANTHER" id="PTHR46177:SF1">
    <property type="entry name" value="INTEGRASE CATALYTIC DOMAIN-CONTAINING PROTEIN"/>
    <property type="match status" value="1"/>
</dbReference>
<reference evidence="3 4" key="1">
    <citation type="submission" date="2014-04" db="EMBL/GenBank/DDBJ databases">
        <authorList>
            <consortium name="DOE Joint Genome Institute"/>
            <person name="Kuo A."/>
            <person name="Ruytinx J."/>
            <person name="Rineau F."/>
            <person name="Colpaert J."/>
            <person name="Kohler A."/>
            <person name="Nagy L.G."/>
            <person name="Floudas D."/>
            <person name="Copeland A."/>
            <person name="Barry K.W."/>
            <person name="Cichocki N."/>
            <person name="Veneault-Fourrey C."/>
            <person name="LaButti K."/>
            <person name="Lindquist E.A."/>
            <person name="Lipzen A."/>
            <person name="Lundell T."/>
            <person name="Morin E."/>
            <person name="Murat C."/>
            <person name="Sun H."/>
            <person name="Tunlid A."/>
            <person name="Henrissat B."/>
            <person name="Grigoriev I.V."/>
            <person name="Hibbett D.S."/>
            <person name="Martin F."/>
            <person name="Nordberg H.P."/>
            <person name="Cantor M.N."/>
            <person name="Hua S.X."/>
        </authorList>
    </citation>
    <scope>NUCLEOTIDE SEQUENCE [LARGE SCALE GENOMIC DNA]</scope>
    <source>
        <strain evidence="3 4">UH-Slu-Lm8-n1</strain>
    </source>
</reference>
<accession>A0A0D0AL46</accession>
<dbReference type="AlphaFoldDB" id="A0A0D0AL46"/>
<feature type="compositionally biased region" description="Polar residues" evidence="1">
    <location>
        <begin position="24"/>
        <end position="40"/>
    </location>
</feature>
<dbReference type="PANTHER" id="PTHR46177">
    <property type="entry name" value="INTEGRASE CATALYTIC DOMAIN-CONTAINING PROTEIN"/>
    <property type="match status" value="1"/>
</dbReference>
<dbReference type="OrthoDB" id="5392716at2759"/>
<evidence type="ECO:0000313" key="3">
    <source>
        <dbReference type="EMBL" id="KIK32618.1"/>
    </source>
</evidence>
<dbReference type="Proteomes" id="UP000054485">
    <property type="component" value="Unassembled WGS sequence"/>
</dbReference>
<dbReference type="InterPro" id="IPR058913">
    <property type="entry name" value="Integrase_dom_put"/>
</dbReference>
<dbReference type="EMBL" id="KN836168">
    <property type="protein sequence ID" value="KIK32618.1"/>
    <property type="molecule type" value="Genomic_DNA"/>
</dbReference>
<gene>
    <name evidence="3" type="ORF">CY34DRAFT_18913</name>
</gene>
<dbReference type="STRING" id="930992.A0A0D0AL46"/>
<organism evidence="3 4">
    <name type="scientific">Suillus luteus UH-Slu-Lm8-n1</name>
    <dbReference type="NCBI Taxonomy" id="930992"/>
    <lineage>
        <taxon>Eukaryota</taxon>
        <taxon>Fungi</taxon>
        <taxon>Dikarya</taxon>
        <taxon>Basidiomycota</taxon>
        <taxon>Agaricomycotina</taxon>
        <taxon>Agaricomycetes</taxon>
        <taxon>Agaricomycetidae</taxon>
        <taxon>Boletales</taxon>
        <taxon>Suillineae</taxon>
        <taxon>Suillaceae</taxon>
        <taxon>Suillus</taxon>
    </lineage>
</organism>
<evidence type="ECO:0000259" key="2">
    <source>
        <dbReference type="Pfam" id="PF24764"/>
    </source>
</evidence>
<dbReference type="Pfam" id="PF24764">
    <property type="entry name" value="rva_4"/>
    <property type="match status" value="1"/>
</dbReference>
<evidence type="ECO:0000256" key="1">
    <source>
        <dbReference type="SAM" id="MobiDB-lite"/>
    </source>
</evidence>
<feature type="region of interest" description="Disordered" evidence="1">
    <location>
        <begin position="1"/>
        <end position="44"/>
    </location>
</feature>
<evidence type="ECO:0000313" key="4">
    <source>
        <dbReference type="Proteomes" id="UP000054485"/>
    </source>
</evidence>
<proteinExistence type="predicted"/>